<dbReference type="OrthoDB" id="1100725at2"/>
<evidence type="ECO:0000313" key="2">
    <source>
        <dbReference type="Proteomes" id="UP000199595"/>
    </source>
</evidence>
<organism evidence="1 2">
    <name type="scientific">Lutibacter oricola</name>
    <dbReference type="NCBI Taxonomy" id="762486"/>
    <lineage>
        <taxon>Bacteria</taxon>
        <taxon>Pseudomonadati</taxon>
        <taxon>Bacteroidota</taxon>
        <taxon>Flavobacteriia</taxon>
        <taxon>Flavobacteriales</taxon>
        <taxon>Flavobacteriaceae</taxon>
        <taxon>Lutibacter</taxon>
    </lineage>
</organism>
<name>A0A1H3G4S8_9FLAO</name>
<accession>A0A1H3G4S8</accession>
<evidence type="ECO:0000313" key="1">
    <source>
        <dbReference type="EMBL" id="SDX98313.1"/>
    </source>
</evidence>
<protein>
    <submittedName>
        <fullName evidence="1">Uncharacterized protein</fullName>
    </submittedName>
</protein>
<sequence length="294" mass="33969">MHKKIESDLKSLAHSILQMKNSDDVVALQKKSLEVFEKLSVLKFVNEHVSSTIEDTVVEEKTISNVEKSSVEEKKEDLVVDEIVEVVEKEEIIVETKQEKPIEVEEEVVDVIPEEKLEEVEEVVEEKLEDVIEEITPEVNPLTKEQINDIFSVEDVLAKDDVNEVPSIQMTLEEELESAISSDVATTMFEKVTKEEPVIEENVEEKIEEKKRSLNDVIYKDNIQVGLNDRIAFVKYLFGGSQGDFNRVLSQLNSFDTEKEAKSFLNKFVKPDYNWDDKEEYEQRLIALIERKFL</sequence>
<gene>
    <name evidence="1" type="ORF">SAMN05444411_11348</name>
</gene>
<dbReference type="EMBL" id="FNNJ01000013">
    <property type="protein sequence ID" value="SDX98313.1"/>
    <property type="molecule type" value="Genomic_DNA"/>
</dbReference>
<dbReference type="Proteomes" id="UP000199595">
    <property type="component" value="Unassembled WGS sequence"/>
</dbReference>
<dbReference type="AlphaFoldDB" id="A0A1H3G4S8"/>
<proteinExistence type="predicted"/>
<reference evidence="2" key="1">
    <citation type="submission" date="2016-10" db="EMBL/GenBank/DDBJ databases">
        <authorList>
            <person name="Varghese N."/>
            <person name="Submissions S."/>
        </authorList>
    </citation>
    <scope>NUCLEOTIDE SEQUENCE [LARGE SCALE GENOMIC DNA]</scope>
    <source>
        <strain evidence="2">DSM 24956</strain>
    </source>
</reference>
<dbReference type="RefSeq" id="WP_139170982.1">
    <property type="nucleotide sequence ID" value="NZ_FNNJ01000013.1"/>
</dbReference>
<dbReference type="STRING" id="762486.SAMN05444411_11348"/>
<keyword evidence="2" id="KW-1185">Reference proteome</keyword>